<evidence type="ECO:0000313" key="1">
    <source>
        <dbReference type="EMBL" id="EHK49675.1"/>
    </source>
</evidence>
<proteinExistence type="predicted"/>
<keyword evidence="2" id="KW-1185">Reference proteome</keyword>
<dbReference type="HOGENOM" id="CLU_2360010_0_0_1"/>
<evidence type="ECO:0000313" key="2">
    <source>
        <dbReference type="Proteomes" id="UP000005426"/>
    </source>
</evidence>
<sequence>MSTRDAHQRGQPLSTAGRVWILVVTGSFSRKAHLPCTAHAHAASSTAPISSCNRTLMPTYMQAQPICSSVVQYCVCTSTGACQSIAQDRPARCLPR</sequence>
<protein>
    <submittedName>
        <fullName evidence="1">Uncharacterized protein</fullName>
    </submittedName>
</protein>
<reference evidence="1 2" key="1">
    <citation type="journal article" date="2011" name="Genome Biol.">
        <title>Comparative genome sequence analysis underscores mycoparasitism as the ancestral life style of Trichoderma.</title>
        <authorList>
            <person name="Kubicek C.P."/>
            <person name="Herrera-Estrella A."/>
            <person name="Seidl-Seiboth V."/>
            <person name="Martinez D.A."/>
            <person name="Druzhinina I.S."/>
            <person name="Thon M."/>
            <person name="Zeilinger S."/>
            <person name="Casas-Flores S."/>
            <person name="Horwitz B.A."/>
            <person name="Mukherjee P.K."/>
            <person name="Mukherjee M."/>
            <person name="Kredics L."/>
            <person name="Alcaraz L.D."/>
            <person name="Aerts A."/>
            <person name="Antal Z."/>
            <person name="Atanasova L."/>
            <person name="Cervantes-Badillo M.G."/>
            <person name="Challacombe J."/>
            <person name="Chertkov O."/>
            <person name="McCluskey K."/>
            <person name="Coulpier F."/>
            <person name="Deshpande N."/>
            <person name="von Doehren H."/>
            <person name="Ebbole D.J."/>
            <person name="Esquivel-Naranjo E.U."/>
            <person name="Fekete E."/>
            <person name="Flipphi M."/>
            <person name="Glaser F."/>
            <person name="Gomez-Rodriguez E.Y."/>
            <person name="Gruber S."/>
            <person name="Han C."/>
            <person name="Henrissat B."/>
            <person name="Hermosa R."/>
            <person name="Hernandez-Onate M."/>
            <person name="Karaffa L."/>
            <person name="Kosti I."/>
            <person name="Le Crom S."/>
            <person name="Lindquist E."/>
            <person name="Lucas S."/>
            <person name="Luebeck M."/>
            <person name="Luebeck P.S."/>
            <person name="Margeot A."/>
            <person name="Metz B."/>
            <person name="Misra M."/>
            <person name="Nevalainen H."/>
            <person name="Omann M."/>
            <person name="Packer N."/>
            <person name="Perrone G."/>
            <person name="Uresti-Rivera E.E."/>
            <person name="Salamov A."/>
            <person name="Schmoll M."/>
            <person name="Seiboth B."/>
            <person name="Shapiro H."/>
            <person name="Sukno S."/>
            <person name="Tamayo-Ramos J.A."/>
            <person name="Tisch D."/>
            <person name="Wiest A."/>
            <person name="Wilkinson H.H."/>
            <person name="Zhang M."/>
            <person name="Coutinho P.M."/>
            <person name="Kenerley C.M."/>
            <person name="Monte E."/>
            <person name="Baker S.E."/>
            <person name="Grigoriev I.V."/>
        </authorList>
    </citation>
    <scope>NUCLEOTIDE SEQUENCE [LARGE SCALE GENOMIC DNA]</scope>
    <source>
        <strain evidence="2">ATCC 20476 / IMI 206040</strain>
    </source>
</reference>
<dbReference type="EMBL" id="ABDG02000016">
    <property type="protein sequence ID" value="EHK49675.1"/>
    <property type="molecule type" value="Genomic_DNA"/>
</dbReference>
<comment type="caution">
    <text evidence="1">The sequence shown here is derived from an EMBL/GenBank/DDBJ whole genome shotgun (WGS) entry which is preliminary data.</text>
</comment>
<dbReference type="AlphaFoldDB" id="G9NIR5"/>
<organism evidence="1 2">
    <name type="scientific">Hypocrea atroviridis (strain ATCC 20476 / IMI 206040)</name>
    <name type="common">Trichoderma atroviride</name>
    <dbReference type="NCBI Taxonomy" id="452589"/>
    <lineage>
        <taxon>Eukaryota</taxon>
        <taxon>Fungi</taxon>
        <taxon>Dikarya</taxon>
        <taxon>Ascomycota</taxon>
        <taxon>Pezizomycotina</taxon>
        <taxon>Sordariomycetes</taxon>
        <taxon>Hypocreomycetidae</taxon>
        <taxon>Hypocreales</taxon>
        <taxon>Hypocreaceae</taxon>
        <taxon>Trichoderma</taxon>
    </lineage>
</organism>
<dbReference type="Proteomes" id="UP000005426">
    <property type="component" value="Unassembled WGS sequence"/>
</dbReference>
<gene>
    <name evidence="1" type="ORF">TRIATDRAFT_297586</name>
</gene>
<accession>G9NIR5</accession>
<name>G9NIR5_HYPAI</name>